<accession>A0A6A6PIS4</accession>
<dbReference type="InterPro" id="IPR036318">
    <property type="entry name" value="FAD-bd_PCMH-like_sf"/>
</dbReference>
<keyword evidence="8" id="KW-1185">Reference proteome</keyword>
<dbReference type="Pfam" id="PF08031">
    <property type="entry name" value="BBE"/>
    <property type="match status" value="1"/>
</dbReference>
<dbReference type="InterPro" id="IPR006094">
    <property type="entry name" value="Oxid_FAD_bind_N"/>
</dbReference>
<dbReference type="GO" id="GO:0016491">
    <property type="term" value="F:oxidoreductase activity"/>
    <property type="evidence" value="ECO:0007669"/>
    <property type="project" value="UniProtKB-KW"/>
</dbReference>
<dbReference type="EMBL" id="MU001640">
    <property type="protein sequence ID" value="KAF2479892.1"/>
    <property type="molecule type" value="Genomic_DNA"/>
</dbReference>
<dbReference type="Gene3D" id="3.30.465.10">
    <property type="match status" value="1"/>
</dbReference>
<evidence type="ECO:0000256" key="2">
    <source>
        <dbReference type="ARBA" id="ARBA00005466"/>
    </source>
</evidence>
<feature type="domain" description="FAD-binding PCMH-type" evidence="6">
    <location>
        <begin position="43"/>
        <end position="209"/>
    </location>
</feature>
<reference evidence="7" key="1">
    <citation type="journal article" date="2020" name="Stud. Mycol.">
        <title>101 Dothideomycetes genomes: a test case for predicting lifestyles and emergence of pathogens.</title>
        <authorList>
            <person name="Haridas S."/>
            <person name="Albert R."/>
            <person name="Binder M."/>
            <person name="Bloem J."/>
            <person name="Labutti K."/>
            <person name="Salamov A."/>
            <person name="Andreopoulos B."/>
            <person name="Baker S."/>
            <person name="Barry K."/>
            <person name="Bills G."/>
            <person name="Bluhm B."/>
            <person name="Cannon C."/>
            <person name="Castanera R."/>
            <person name="Culley D."/>
            <person name="Daum C."/>
            <person name="Ezra D."/>
            <person name="Gonzalez J."/>
            <person name="Henrissat B."/>
            <person name="Kuo A."/>
            <person name="Liang C."/>
            <person name="Lipzen A."/>
            <person name="Lutzoni F."/>
            <person name="Magnuson J."/>
            <person name="Mondo S."/>
            <person name="Nolan M."/>
            <person name="Ohm R."/>
            <person name="Pangilinan J."/>
            <person name="Park H.-J."/>
            <person name="Ramirez L."/>
            <person name="Alfaro M."/>
            <person name="Sun H."/>
            <person name="Tritt A."/>
            <person name="Yoshinaga Y."/>
            <person name="Zwiers L.-H."/>
            <person name="Turgeon B."/>
            <person name="Goodwin S."/>
            <person name="Spatafora J."/>
            <person name="Crous P."/>
            <person name="Grigoriev I."/>
        </authorList>
    </citation>
    <scope>NUCLEOTIDE SEQUENCE</scope>
    <source>
        <strain evidence="7">CBS 113389</strain>
    </source>
</reference>
<dbReference type="Gene3D" id="3.40.462.20">
    <property type="match status" value="1"/>
</dbReference>
<evidence type="ECO:0000313" key="8">
    <source>
        <dbReference type="Proteomes" id="UP000799767"/>
    </source>
</evidence>
<dbReference type="OrthoDB" id="2151789at2759"/>
<comment type="similarity">
    <text evidence="2">Belongs to the oxygen-dependent FAD-linked oxidoreductase family.</text>
</comment>
<keyword evidence="5" id="KW-0560">Oxidoreductase</keyword>
<organism evidence="7 8">
    <name type="scientific">Neohortaea acidophila</name>
    <dbReference type="NCBI Taxonomy" id="245834"/>
    <lineage>
        <taxon>Eukaryota</taxon>
        <taxon>Fungi</taxon>
        <taxon>Dikarya</taxon>
        <taxon>Ascomycota</taxon>
        <taxon>Pezizomycotina</taxon>
        <taxon>Dothideomycetes</taxon>
        <taxon>Dothideomycetidae</taxon>
        <taxon>Mycosphaerellales</taxon>
        <taxon>Teratosphaeriaceae</taxon>
        <taxon>Neohortaea</taxon>
    </lineage>
</organism>
<evidence type="ECO:0000313" key="7">
    <source>
        <dbReference type="EMBL" id="KAF2479892.1"/>
    </source>
</evidence>
<proteinExistence type="inferred from homology"/>
<dbReference type="RefSeq" id="XP_033586462.1">
    <property type="nucleotide sequence ID" value="XM_033737587.1"/>
</dbReference>
<name>A0A6A6PIS4_9PEZI</name>
<dbReference type="SUPFAM" id="SSF56176">
    <property type="entry name" value="FAD-binding/transporter-associated domain-like"/>
    <property type="match status" value="1"/>
</dbReference>
<dbReference type="GeneID" id="54478589"/>
<dbReference type="AlphaFoldDB" id="A0A6A6PIS4"/>
<dbReference type="PANTHER" id="PTHR42973">
    <property type="entry name" value="BINDING OXIDOREDUCTASE, PUTATIVE (AFU_ORTHOLOGUE AFUA_1G17690)-RELATED"/>
    <property type="match status" value="1"/>
</dbReference>
<dbReference type="PANTHER" id="PTHR42973:SF39">
    <property type="entry name" value="FAD-BINDING PCMH-TYPE DOMAIN-CONTAINING PROTEIN"/>
    <property type="match status" value="1"/>
</dbReference>
<protein>
    <submittedName>
        <fullName evidence="7">Cysteine desulfurase</fullName>
    </submittedName>
</protein>
<comment type="cofactor">
    <cofactor evidence="1">
        <name>FAD</name>
        <dbReference type="ChEBI" id="CHEBI:57692"/>
    </cofactor>
</comment>
<dbReference type="InterPro" id="IPR016166">
    <property type="entry name" value="FAD-bd_PCMH"/>
</dbReference>
<dbReference type="PROSITE" id="PS51387">
    <property type="entry name" value="FAD_PCMH"/>
    <property type="match status" value="1"/>
</dbReference>
<dbReference type="InterPro" id="IPR016169">
    <property type="entry name" value="FAD-bd_PCMH_sub2"/>
</dbReference>
<dbReference type="Pfam" id="PF01565">
    <property type="entry name" value="FAD_binding_4"/>
    <property type="match status" value="1"/>
</dbReference>
<evidence type="ECO:0000256" key="3">
    <source>
        <dbReference type="ARBA" id="ARBA00022630"/>
    </source>
</evidence>
<evidence type="ECO:0000256" key="1">
    <source>
        <dbReference type="ARBA" id="ARBA00001974"/>
    </source>
</evidence>
<gene>
    <name evidence="7" type="ORF">BDY17DRAFT_326897</name>
</gene>
<dbReference type="InterPro" id="IPR050416">
    <property type="entry name" value="FAD-linked_Oxidoreductase"/>
</dbReference>
<dbReference type="InterPro" id="IPR012951">
    <property type="entry name" value="BBE"/>
</dbReference>
<keyword evidence="3" id="KW-0285">Flavoprotein</keyword>
<sequence>MASQTQDKEKSLTHLRTLVPPNEVFDESHPSYHASSAPWSTHEDRHPTLVLQPSTLETLTRLVPALYASNLDFAVRNTGTGSVSARDVILSTQGLKGFVFNPADETVTLGSGFSWGEVDALMEEHAPGYAVVGARCGWVGVTGSALVGGLSWLSHEFGLISDPENLLDMQIVLRDGRAVWAGEADKELMWALRGGGGNFGGKAIPLPRLVTALQLQARRYTTQIFTGRVFLPYSALHEVSKAVAMMAARPADPKLAMHVTKRGSGLGEAAQGGKPGIAIYMYDANGEAHGRSEAGFAWVFRIAGAEGATVGVRSLREMHAMANSFLEWRDTSLFHWSSAPLIAEIDEQTLLRAWEWWEESFRLCEGFQEGSTVILEFMQEAAMCSSGGRSKTGWPHHGRRHVMQIVLGCKPEAAPANIREIAMKQLAKAGAHISGPHEFPKEYHAGFLQEWNDLDEVYGENLPRLQEVKRKYDPQNRFNKGVDLMSEKVRVGPVA</sequence>
<evidence type="ECO:0000256" key="4">
    <source>
        <dbReference type="ARBA" id="ARBA00022827"/>
    </source>
</evidence>
<dbReference type="Proteomes" id="UP000799767">
    <property type="component" value="Unassembled WGS sequence"/>
</dbReference>
<keyword evidence="4" id="KW-0274">FAD</keyword>
<dbReference type="GO" id="GO:0071949">
    <property type="term" value="F:FAD binding"/>
    <property type="evidence" value="ECO:0007669"/>
    <property type="project" value="InterPro"/>
</dbReference>
<evidence type="ECO:0000259" key="6">
    <source>
        <dbReference type="PROSITE" id="PS51387"/>
    </source>
</evidence>
<evidence type="ECO:0000256" key="5">
    <source>
        <dbReference type="ARBA" id="ARBA00023002"/>
    </source>
</evidence>